<proteinExistence type="predicted"/>
<dbReference type="SUPFAM" id="SSF55681">
    <property type="entry name" value="Class II aaRS and biotin synthetases"/>
    <property type="match status" value="1"/>
</dbReference>
<keyword evidence="2" id="KW-0436">Ligase</keyword>
<gene>
    <name evidence="2" type="ORF">SAMN06265222_101392</name>
</gene>
<dbReference type="InterPro" id="IPR045864">
    <property type="entry name" value="aa-tRNA-synth_II/BPL/LPL"/>
</dbReference>
<evidence type="ECO:0000313" key="2">
    <source>
        <dbReference type="EMBL" id="SMP39994.1"/>
    </source>
</evidence>
<name>A0ABY1PP29_9BACT</name>
<organism evidence="2 3">
    <name type="scientific">Neorhodopirellula lusitana</name>
    <dbReference type="NCBI Taxonomy" id="445327"/>
    <lineage>
        <taxon>Bacteria</taxon>
        <taxon>Pseudomonadati</taxon>
        <taxon>Planctomycetota</taxon>
        <taxon>Planctomycetia</taxon>
        <taxon>Pirellulales</taxon>
        <taxon>Pirellulaceae</taxon>
        <taxon>Neorhodopirellula</taxon>
    </lineage>
</organism>
<feature type="domain" description="BPL/LPL catalytic" evidence="1">
    <location>
        <begin position="14"/>
        <end position="228"/>
    </location>
</feature>
<accession>A0ABY1PP29</accession>
<protein>
    <submittedName>
        <fullName evidence="2">Lipoate-protein ligase A</fullName>
    </submittedName>
</protein>
<reference evidence="2 3" key="1">
    <citation type="submission" date="2017-05" db="EMBL/GenBank/DDBJ databases">
        <authorList>
            <person name="Varghese N."/>
            <person name="Submissions S."/>
        </authorList>
    </citation>
    <scope>NUCLEOTIDE SEQUENCE [LARGE SCALE GENOMIC DNA]</scope>
    <source>
        <strain evidence="2 3">DSM 25457</strain>
    </source>
</reference>
<dbReference type="InterPro" id="IPR004143">
    <property type="entry name" value="BPL_LPL_catalytic"/>
</dbReference>
<dbReference type="Pfam" id="PF21948">
    <property type="entry name" value="LplA-B_cat"/>
    <property type="match status" value="1"/>
</dbReference>
<dbReference type="Gene3D" id="3.30.930.10">
    <property type="entry name" value="Bira Bifunctional Protein, Domain 2"/>
    <property type="match status" value="1"/>
</dbReference>
<keyword evidence="3" id="KW-1185">Reference proteome</keyword>
<dbReference type="PROSITE" id="PS51733">
    <property type="entry name" value="BPL_LPL_CATALYTIC"/>
    <property type="match status" value="1"/>
</dbReference>
<evidence type="ECO:0000259" key="1">
    <source>
        <dbReference type="PROSITE" id="PS51733"/>
    </source>
</evidence>
<comment type="caution">
    <text evidence="2">The sequence shown here is derived from an EMBL/GenBank/DDBJ whole genome shotgun (WGS) entry which is preliminary data.</text>
</comment>
<dbReference type="PANTHER" id="PTHR43679">
    <property type="entry name" value="OCTANOYLTRANSFERASE LIPM-RELATED"/>
    <property type="match status" value="1"/>
</dbReference>
<dbReference type="GO" id="GO:0016874">
    <property type="term" value="F:ligase activity"/>
    <property type="evidence" value="ECO:0007669"/>
    <property type="project" value="UniProtKB-KW"/>
</dbReference>
<dbReference type="EMBL" id="FXUG01000001">
    <property type="protein sequence ID" value="SMP39994.1"/>
    <property type="molecule type" value="Genomic_DNA"/>
</dbReference>
<dbReference type="PANTHER" id="PTHR43679:SF2">
    <property type="entry name" value="OCTANOYL-[GCVH]:PROTEIN N-OCTANOYLTRANSFERASE"/>
    <property type="match status" value="1"/>
</dbReference>
<evidence type="ECO:0000313" key="3">
    <source>
        <dbReference type="Proteomes" id="UP001158067"/>
    </source>
</evidence>
<sequence>MSTDEAISLAVASGDSLPTLRFYGWQRPTLSLGYFQHIADAERYLSGIDGGNGVEVVRRSTGGGAILHHCELTYSLSLPLADAGPGPREVVYQSVHRSVQEVLADVGVPSRPYREWAGSSSVMVSPAVVTQSAVASAGLKSHSKPDEPFLCFRRRTDEDLICSGYKVLGSAQRRVRGGVLQHGSLLLGVSPYAAVLPGINELSAGSLVAESLAGQIAGHVGQSLGYDWRGGELTAAELASSNQIAVERYAAAEWTRRR</sequence>
<dbReference type="Proteomes" id="UP001158067">
    <property type="component" value="Unassembled WGS sequence"/>
</dbReference>
<dbReference type="InterPro" id="IPR050664">
    <property type="entry name" value="Octanoyltrans_LipM/LipL"/>
</dbReference>